<evidence type="ECO:0000256" key="1">
    <source>
        <dbReference type="SAM" id="MobiDB-lite"/>
    </source>
</evidence>
<organism evidence="2 3">
    <name type="scientific">Tricholomella constricta</name>
    <dbReference type="NCBI Taxonomy" id="117010"/>
    <lineage>
        <taxon>Eukaryota</taxon>
        <taxon>Fungi</taxon>
        <taxon>Dikarya</taxon>
        <taxon>Basidiomycota</taxon>
        <taxon>Agaricomycotina</taxon>
        <taxon>Agaricomycetes</taxon>
        <taxon>Agaricomycetidae</taxon>
        <taxon>Agaricales</taxon>
        <taxon>Tricholomatineae</taxon>
        <taxon>Lyophyllaceae</taxon>
        <taxon>Tricholomella</taxon>
    </lineage>
</organism>
<accession>A0A8H5M8V6</accession>
<feature type="region of interest" description="Disordered" evidence="1">
    <location>
        <begin position="61"/>
        <end position="88"/>
    </location>
</feature>
<proteinExistence type="predicted"/>
<evidence type="ECO:0000313" key="2">
    <source>
        <dbReference type="EMBL" id="KAF5385014.1"/>
    </source>
</evidence>
<evidence type="ECO:0000313" key="3">
    <source>
        <dbReference type="Proteomes" id="UP000565441"/>
    </source>
</evidence>
<dbReference type="Proteomes" id="UP000565441">
    <property type="component" value="Unassembled WGS sequence"/>
</dbReference>
<feature type="region of interest" description="Disordered" evidence="1">
    <location>
        <begin position="1"/>
        <end position="29"/>
    </location>
</feature>
<protein>
    <submittedName>
        <fullName evidence="2">Uncharacterized protein</fullName>
    </submittedName>
</protein>
<comment type="caution">
    <text evidence="2">The sequence shown here is derived from an EMBL/GenBank/DDBJ whole genome shotgun (WGS) entry which is preliminary data.</text>
</comment>
<dbReference type="OrthoDB" id="3261852at2759"/>
<sequence length="325" mass="35713">MSQGLPSSHSSYSVHHRHMDPAATSSKQPPMAVLPVQSLEQTLRDLHVDIEVQSFIEQVLSHPARSTPTELSQKDARPAAGSGHSVLPVSSSMTSSRLFTLRFDTLSMAMEELGFASSAVAVMKTAQLEELMSMPEPTPEGRQVLLELAAQQSNNDPLTLRTPIIVKVESLAAALLKLGITEVTATRLLEVAKQKQAPRYNAQAPNAERRKVLLRLAPDAANTQYGPNPLYKSTFIQNPSTTADAKTLERRRRLVALTKEAFPDGRIPDPYTSVWVNKSDDGSTRYLPFICATLVITPQDMSRRQNRGSMPCGVFGIREPRCLKS</sequence>
<dbReference type="EMBL" id="JAACJP010000004">
    <property type="protein sequence ID" value="KAF5385014.1"/>
    <property type="molecule type" value="Genomic_DNA"/>
</dbReference>
<gene>
    <name evidence="2" type="ORF">D9615_001026</name>
</gene>
<keyword evidence="3" id="KW-1185">Reference proteome</keyword>
<dbReference type="AlphaFoldDB" id="A0A8H5M8V6"/>
<name>A0A8H5M8V6_9AGAR</name>
<reference evidence="2 3" key="1">
    <citation type="journal article" date="2020" name="ISME J.">
        <title>Uncovering the hidden diversity of litter-decomposition mechanisms in mushroom-forming fungi.</title>
        <authorList>
            <person name="Floudas D."/>
            <person name="Bentzer J."/>
            <person name="Ahren D."/>
            <person name="Johansson T."/>
            <person name="Persson P."/>
            <person name="Tunlid A."/>
        </authorList>
    </citation>
    <scope>NUCLEOTIDE SEQUENCE [LARGE SCALE GENOMIC DNA]</scope>
    <source>
        <strain evidence="2 3">CBS 661.87</strain>
    </source>
</reference>